<name>A0A318KUR5_9FIRM</name>
<dbReference type="STRING" id="1034346.GCA_000313565_01984"/>
<dbReference type="PANTHER" id="PTHR35276:SF1">
    <property type="entry name" value="TRNA (MNM(5)S(2)U34)-METHYLTRANSFERASE, CHLOROPLASTIC"/>
    <property type="match status" value="1"/>
</dbReference>
<evidence type="ECO:0000313" key="1">
    <source>
        <dbReference type="EMBL" id="PXX80598.1"/>
    </source>
</evidence>
<organism evidence="1 2">
    <name type="scientific">Dielma fastidiosa</name>
    <dbReference type="NCBI Taxonomy" id="1034346"/>
    <lineage>
        <taxon>Bacteria</taxon>
        <taxon>Bacillati</taxon>
        <taxon>Bacillota</taxon>
        <taxon>Erysipelotrichia</taxon>
        <taxon>Erysipelotrichales</taxon>
        <taxon>Erysipelotrichaceae</taxon>
        <taxon>Dielma</taxon>
    </lineage>
</organism>
<keyword evidence="1" id="KW-0808">Transferase</keyword>
<gene>
    <name evidence="1" type="ORF">DES51_103194</name>
</gene>
<accession>A0A318KUR5</accession>
<dbReference type="InterPro" id="IPR010719">
    <property type="entry name" value="MnmM_MeTrfase"/>
</dbReference>
<comment type="caution">
    <text evidence="1">The sequence shown here is derived from an EMBL/GenBank/DDBJ whole genome shotgun (WGS) entry which is preliminary data.</text>
</comment>
<sequence length="177" mass="19622">MKKIVDLAHDFLSEVLNETDTAVDFTCGQGFDTCFLAAHCQHVFGFDIQIEAIKLTKQALFERNLSAELILASHAKAADTVDRFKAGIFNLGYLPHGDKAITTQALEVISALDQMLPRLLTGGRIILVLYPGFAHGLAESAEIESYCEKLPAKIYDVTRIQLTNRCQAPYLLLIDKH</sequence>
<keyword evidence="1" id="KW-0489">Methyltransferase</keyword>
<protein>
    <submittedName>
        <fullName evidence="1">Putative rRNA methylase</fullName>
    </submittedName>
</protein>
<reference evidence="1 2" key="1">
    <citation type="submission" date="2018-05" db="EMBL/GenBank/DDBJ databases">
        <title>Genomic Encyclopedia of Type Strains, Phase IV (KMG-IV): sequencing the most valuable type-strain genomes for metagenomic binning, comparative biology and taxonomic classification.</title>
        <authorList>
            <person name="Goeker M."/>
        </authorList>
    </citation>
    <scope>NUCLEOTIDE SEQUENCE [LARGE SCALE GENOMIC DNA]</scope>
    <source>
        <strain evidence="1 2">JC118</strain>
    </source>
</reference>
<evidence type="ECO:0000313" key="2">
    <source>
        <dbReference type="Proteomes" id="UP000247612"/>
    </source>
</evidence>
<keyword evidence="2" id="KW-1185">Reference proteome</keyword>
<proteinExistence type="predicted"/>
<dbReference type="GO" id="GO:0008168">
    <property type="term" value="F:methyltransferase activity"/>
    <property type="evidence" value="ECO:0007669"/>
    <property type="project" value="UniProtKB-KW"/>
</dbReference>
<dbReference type="AlphaFoldDB" id="A0A318KUR5"/>
<dbReference type="Gene3D" id="3.40.50.150">
    <property type="entry name" value="Vaccinia Virus protein VP39"/>
    <property type="match status" value="1"/>
</dbReference>
<dbReference type="InterPro" id="IPR029063">
    <property type="entry name" value="SAM-dependent_MTases_sf"/>
</dbReference>
<dbReference type="Pfam" id="PF06962">
    <property type="entry name" value="rRNA_methylase"/>
    <property type="match status" value="1"/>
</dbReference>
<dbReference type="GO" id="GO:0032259">
    <property type="term" value="P:methylation"/>
    <property type="evidence" value="ECO:0007669"/>
    <property type="project" value="UniProtKB-KW"/>
</dbReference>
<dbReference type="EMBL" id="QJKH01000003">
    <property type="protein sequence ID" value="PXX80598.1"/>
    <property type="molecule type" value="Genomic_DNA"/>
</dbReference>
<dbReference type="PANTHER" id="PTHR35276">
    <property type="entry name" value="S-ADENOSYL-L-METHIONINE-DEPENDENT METHYLTRANSFERASES SUPERFAMILY PROTEIN"/>
    <property type="match status" value="1"/>
</dbReference>
<dbReference type="SUPFAM" id="SSF53335">
    <property type="entry name" value="S-adenosyl-L-methionine-dependent methyltransferases"/>
    <property type="match status" value="1"/>
</dbReference>
<dbReference type="OrthoDB" id="9792989at2"/>
<dbReference type="Proteomes" id="UP000247612">
    <property type="component" value="Unassembled WGS sequence"/>
</dbReference>